<comment type="caution">
    <text evidence="5">The sequence shown here is derived from an EMBL/GenBank/DDBJ whole genome shotgun (WGS) entry which is preliminary data.</text>
</comment>
<dbReference type="GO" id="GO:0005524">
    <property type="term" value="F:ATP binding"/>
    <property type="evidence" value="ECO:0007669"/>
    <property type="project" value="UniProtKB-KW"/>
</dbReference>
<gene>
    <name evidence="5" type="primary">virB</name>
    <name evidence="5" type="ORF">XAC3562_1730016</name>
</gene>
<dbReference type="InterPro" id="IPR027417">
    <property type="entry name" value="P-loop_NTPase"/>
</dbReference>
<evidence type="ECO:0000256" key="2">
    <source>
        <dbReference type="ARBA" id="ARBA00022741"/>
    </source>
</evidence>
<keyword evidence="3" id="KW-0067">ATP-binding</keyword>
<keyword evidence="2" id="KW-0547">Nucleotide-binding</keyword>
<dbReference type="AlphaFoldDB" id="A0A0U5FG66"/>
<evidence type="ECO:0000259" key="4">
    <source>
        <dbReference type="Pfam" id="PF03135"/>
    </source>
</evidence>
<evidence type="ECO:0000256" key="1">
    <source>
        <dbReference type="ARBA" id="ARBA00006512"/>
    </source>
</evidence>
<dbReference type="Pfam" id="PF03135">
    <property type="entry name" value="CagE_TrbE_VirB"/>
    <property type="match status" value="1"/>
</dbReference>
<evidence type="ECO:0000313" key="6">
    <source>
        <dbReference type="Proteomes" id="UP000052230"/>
    </source>
</evidence>
<dbReference type="Proteomes" id="UP000052230">
    <property type="component" value="Unassembled WGS sequence"/>
</dbReference>
<evidence type="ECO:0000313" key="5">
    <source>
        <dbReference type="EMBL" id="CEG15110.1"/>
    </source>
</evidence>
<accession>A0A0U5FG66</accession>
<feature type="domain" description="CagE TrbE VirB component of type IV transporter system central" evidence="4">
    <location>
        <begin position="254"/>
        <end position="459"/>
    </location>
</feature>
<dbReference type="PANTHER" id="PTHR30121:SF12">
    <property type="entry name" value="TYPE IV SECRETION SYSTEM PROTEIN CAGE"/>
    <property type="match status" value="1"/>
</dbReference>
<comment type="similarity">
    <text evidence="1">Belongs to the TrbE/VirB4 family.</text>
</comment>
<dbReference type="Gene3D" id="3.40.50.300">
    <property type="entry name" value="P-loop containing nucleotide triphosphate hydrolases"/>
    <property type="match status" value="1"/>
</dbReference>
<proteinExistence type="inferred from homology"/>
<dbReference type="EMBL" id="CCXZ01000083">
    <property type="protein sequence ID" value="CEG15110.1"/>
    <property type="molecule type" value="Genomic_DNA"/>
</dbReference>
<keyword evidence="6" id="KW-1185">Reference proteome</keyword>
<dbReference type="InterPro" id="IPR051162">
    <property type="entry name" value="T4SS_component"/>
</dbReference>
<evidence type="ECO:0000256" key="3">
    <source>
        <dbReference type="ARBA" id="ARBA00022840"/>
    </source>
</evidence>
<protein>
    <submittedName>
        <fullName evidence="5">VirB4 protein</fullName>
    </submittedName>
</protein>
<dbReference type="InterPro" id="IPR018145">
    <property type="entry name" value="CagE_TrbE_VirB_cntrl_dom"/>
</dbReference>
<dbReference type="SUPFAM" id="SSF52540">
    <property type="entry name" value="P-loop containing nucleoside triphosphate hydrolases"/>
    <property type="match status" value="1"/>
</dbReference>
<dbReference type="PANTHER" id="PTHR30121">
    <property type="entry name" value="UNCHARACTERIZED PROTEIN YJGR-RELATED"/>
    <property type="match status" value="1"/>
</dbReference>
<reference evidence="5 6" key="1">
    <citation type="submission" date="2014-09" db="EMBL/GenBank/DDBJ databases">
        <authorList>
            <person name="Regsiter A."/>
        </authorList>
    </citation>
    <scope>NUCLEOTIDE SEQUENCE [LARGE SCALE GENOMIC DNA]</scope>
</reference>
<sequence>MRLVDVLKEKFDMSLSMPVPEGADAAAKEMALSDMIPYTVHYDDESVITKDDGLVQVIKLDGLYFESLTAEQIKQFERRRNTVLRSIANSDRGVYVHLIRRKVNLYPAGEGGTWFARRFNQAWRERYNKRSFYVNEIYISIVRNRFRQGAPGILDRAFSLVSGSKITKEDLESFEEQAKDVNEAANLVVQTLSGYGARKLRIQRRPEFVLDRVSRADAQVAVERFKMSWQEFQRSHGHHEVYSRDEVLDYLGEDFSEIGGFLHYLVNLEDERVPVTEMQLDRTLAVSYLDFKMLSNMMAVQNLSGTRAGAMLSMAEWPARTPSRMLDEFLKQPVEYIITQSFFFTDRISAEHDMRQERRRIAVNDREGVAEEDKDEITKGLQDLTRGRSVNGLHHLTMLVHVPATTQFADPIENKRQTIADLDGAVGLLKKAFVNLGVKPVREWFAMETFFWAQLPGQAQHFMGRRGKIKSGNFAGFASLHNFAVGKIDGNLWGPAIMPFETESGTAYYFSFHREMEGMVAGHTAFTADTGAGKTTLLAALIAMGDKAYPRVFWFDNREGAKVFMCAMGGQHTTLTVQGSTGWNPMKLPDTPENRAYLVELLTLMRTCYGGKIVPDDIDRFKKAVHENYALAYPDRRLRNVAWCFGQGELAKDMRVWHGANGIEGANWGVFDNEHDNIDLTNCRHYCYEMRQLIKDGTARPELPVVLSYPFHRIEQSMNGEPFILVLEEGQNLVKHAYWREKIDSYIMQIRRKNGLLVFVTPDAKYLYCETDSIQKQTATKIYLPNGEAKRTDLVDVLGLTPAEYEFVRDTPPENRTFLIRRGNESIKAKFDLSDMPEFIPVLSSNDKGVALMEEIIRELETDDPEQWVPVFMERALAKNTHNLKQKGA</sequence>
<organism evidence="5 6">
    <name type="scientific">Xanthomonas citri pv. citri</name>
    <dbReference type="NCBI Taxonomy" id="611301"/>
    <lineage>
        <taxon>Bacteria</taxon>
        <taxon>Pseudomonadati</taxon>
        <taxon>Pseudomonadota</taxon>
        <taxon>Gammaproteobacteria</taxon>
        <taxon>Lysobacterales</taxon>
        <taxon>Lysobacteraceae</taxon>
        <taxon>Xanthomonas</taxon>
    </lineage>
</organism>
<name>A0A0U5FG66_XANCI</name>